<dbReference type="InterPro" id="IPR044521">
    <property type="entry name" value="AtbZIP8/43"/>
</dbReference>
<dbReference type="Gene3D" id="1.20.5.170">
    <property type="match status" value="1"/>
</dbReference>
<evidence type="ECO:0000313" key="8">
    <source>
        <dbReference type="EMBL" id="KAK9684435.1"/>
    </source>
</evidence>
<dbReference type="PROSITE" id="PS50217">
    <property type="entry name" value="BZIP"/>
    <property type="match status" value="1"/>
</dbReference>
<dbReference type="FunFam" id="1.20.5.170:FF:000020">
    <property type="entry name" value="BZIP transcription factor"/>
    <property type="match status" value="1"/>
</dbReference>
<evidence type="ECO:0000256" key="5">
    <source>
        <dbReference type="ARBA" id="ARBA00023242"/>
    </source>
</evidence>
<evidence type="ECO:0000256" key="2">
    <source>
        <dbReference type="ARBA" id="ARBA00023015"/>
    </source>
</evidence>
<evidence type="ECO:0000256" key="3">
    <source>
        <dbReference type="ARBA" id="ARBA00023125"/>
    </source>
</evidence>
<keyword evidence="2" id="KW-0805">Transcription regulation</keyword>
<dbReference type="InterPro" id="IPR046347">
    <property type="entry name" value="bZIP_sf"/>
</dbReference>
<dbReference type="GO" id="GO:0046983">
    <property type="term" value="F:protein dimerization activity"/>
    <property type="evidence" value="ECO:0007669"/>
    <property type="project" value="UniProtKB-ARBA"/>
</dbReference>
<dbReference type="InterPro" id="IPR004827">
    <property type="entry name" value="bZIP"/>
</dbReference>
<dbReference type="Pfam" id="PF00170">
    <property type="entry name" value="bZIP_1"/>
    <property type="match status" value="1"/>
</dbReference>
<dbReference type="SUPFAM" id="SSF57959">
    <property type="entry name" value="Leucine zipper domain"/>
    <property type="match status" value="1"/>
</dbReference>
<reference evidence="8" key="1">
    <citation type="submission" date="2024-03" db="EMBL/GenBank/DDBJ databases">
        <title>WGS assembly of Saponaria officinalis var. Norfolk2.</title>
        <authorList>
            <person name="Jenkins J."/>
            <person name="Shu S."/>
            <person name="Grimwood J."/>
            <person name="Barry K."/>
            <person name="Goodstein D."/>
            <person name="Schmutz J."/>
            <person name="Leebens-Mack J."/>
            <person name="Osbourn A."/>
        </authorList>
    </citation>
    <scope>NUCLEOTIDE SEQUENCE [LARGE SCALE GENOMIC DNA]</scope>
    <source>
        <strain evidence="8">JIC</strain>
    </source>
</reference>
<keyword evidence="5" id="KW-0539">Nucleus</keyword>
<dbReference type="PANTHER" id="PTHR46324">
    <property type="entry name" value="BASIC LEUCINE ZIPPER 43-RELATED"/>
    <property type="match status" value="1"/>
</dbReference>
<evidence type="ECO:0000256" key="4">
    <source>
        <dbReference type="ARBA" id="ARBA00023163"/>
    </source>
</evidence>
<proteinExistence type="predicted"/>
<dbReference type="GO" id="GO:0005634">
    <property type="term" value="C:nucleus"/>
    <property type="evidence" value="ECO:0007669"/>
    <property type="project" value="UniProtKB-SubCell"/>
</dbReference>
<evidence type="ECO:0000256" key="6">
    <source>
        <dbReference type="SAM" id="Coils"/>
    </source>
</evidence>
<comment type="caution">
    <text evidence="8">The sequence shown here is derived from an EMBL/GenBank/DDBJ whole genome shotgun (WGS) entry which is preliminary data.</text>
</comment>
<dbReference type="Proteomes" id="UP001443914">
    <property type="component" value="Unassembled WGS sequence"/>
</dbReference>
<dbReference type="AlphaFoldDB" id="A0AAW1I4K1"/>
<keyword evidence="3" id="KW-0238">DNA-binding</keyword>
<dbReference type="GO" id="GO:0003700">
    <property type="term" value="F:DNA-binding transcription factor activity"/>
    <property type="evidence" value="ECO:0007669"/>
    <property type="project" value="InterPro"/>
</dbReference>
<feature type="coiled-coil region" evidence="6">
    <location>
        <begin position="77"/>
        <end position="121"/>
    </location>
</feature>
<evidence type="ECO:0000259" key="7">
    <source>
        <dbReference type="PROSITE" id="PS50217"/>
    </source>
</evidence>
<gene>
    <name evidence="8" type="ORF">RND81_10G209900</name>
</gene>
<dbReference type="SMART" id="SM00338">
    <property type="entry name" value="BRLZ"/>
    <property type="match status" value="1"/>
</dbReference>
<protein>
    <recommendedName>
        <fullName evidence="7">BZIP domain-containing protein</fullName>
    </recommendedName>
</protein>
<organism evidence="8 9">
    <name type="scientific">Saponaria officinalis</name>
    <name type="common">Common soapwort</name>
    <name type="synonym">Lychnis saponaria</name>
    <dbReference type="NCBI Taxonomy" id="3572"/>
    <lineage>
        <taxon>Eukaryota</taxon>
        <taxon>Viridiplantae</taxon>
        <taxon>Streptophyta</taxon>
        <taxon>Embryophyta</taxon>
        <taxon>Tracheophyta</taxon>
        <taxon>Spermatophyta</taxon>
        <taxon>Magnoliopsida</taxon>
        <taxon>eudicotyledons</taxon>
        <taxon>Gunneridae</taxon>
        <taxon>Pentapetalae</taxon>
        <taxon>Caryophyllales</taxon>
        <taxon>Caryophyllaceae</taxon>
        <taxon>Caryophylleae</taxon>
        <taxon>Saponaria</taxon>
    </lineage>
</organism>
<keyword evidence="9" id="KW-1185">Reference proteome</keyword>
<name>A0AAW1I4K1_SAPOF</name>
<evidence type="ECO:0000313" key="9">
    <source>
        <dbReference type="Proteomes" id="UP001443914"/>
    </source>
</evidence>
<keyword evidence="6" id="KW-0175">Coiled coil</keyword>
<evidence type="ECO:0000256" key="1">
    <source>
        <dbReference type="ARBA" id="ARBA00004123"/>
    </source>
</evidence>
<dbReference type="PANTHER" id="PTHR46324:SF7">
    <property type="entry name" value="BASIC LEUCINE-ZIPPER 75"/>
    <property type="match status" value="1"/>
</dbReference>
<dbReference type="GO" id="GO:0003677">
    <property type="term" value="F:DNA binding"/>
    <property type="evidence" value="ECO:0007669"/>
    <property type="project" value="UniProtKB-KW"/>
</dbReference>
<sequence length="213" mass="24435">MYLKDEFKNKSNDDLSSFPREVINNSSQYCITSNNFNKFIPNIINSNYEPLNDNNLITLNPTNNNVPSPSNDNNNNNEELIIKENDEEQEIRRLKRMLSNRESARRSRLRKRRQLETLQHQVCQLVAANYQLGEQLVQVTEANYRILQENAQLRQDAVLLQKNVTDLITSINNGGLEEEEEGSECNLNNEIVVRASHTITSASITNASLDVLK</sequence>
<dbReference type="EMBL" id="JBDFQZ010000010">
    <property type="protein sequence ID" value="KAK9684435.1"/>
    <property type="molecule type" value="Genomic_DNA"/>
</dbReference>
<keyword evidence="4" id="KW-0804">Transcription</keyword>
<dbReference type="PROSITE" id="PS00036">
    <property type="entry name" value="BZIP_BASIC"/>
    <property type="match status" value="1"/>
</dbReference>
<comment type="subcellular location">
    <subcellularLocation>
        <location evidence="1">Nucleus</location>
    </subcellularLocation>
</comment>
<accession>A0AAW1I4K1</accession>
<feature type="domain" description="BZIP" evidence="7">
    <location>
        <begin position="90"/>
        <end position="153"/>
    </location>
</feature>